<reference evidence="1 2" key="1">
    <citation type="journal article" date="2019" name="Nat. Plants">
        <title>Stout camphor tree genome fills gaps in understanding of flowering plant genome evolution.</title>
        <authorList>
            <person name="Chaw S.M."/>
            <person name="Liu Y.C."/>
            <person name="Wu Y.W."/>
            <person name="Wang H.Y."/>
            <person name="Lin C.I."/>
            <person name="Wu C.S."/>
            <person name="Ke H.M."/>
            <person name="Chang L.Y."/>
            <person name="Hsu C.Y."/>
            <person name="Yang H.T."/>
            <person name="Sudianto E."/>
            <person name="Hsu M.H."/>
            <person name="Wu K.P."/>
            <person name="Wang L.N."/>
            <person name="Leebens-Mack J.H."/>
            <person name="Tsai I.J."/>
        </authorList>
    </citation>
    <scope>NUCLEOTIDE SEQUENCE [LARGE SCALE GENOMIC DNA]</scope>
    <source>
        <strain evidence="2">cv. Chaw 1501</strain>
        <tissue evidence="1">Young leaves</tissue>
    </source>
</reference>
<dbReference type="EMBL" id="QPKB01000004">
    <property type="protein sequence ID" value="RWR83621.1"/>
    <property type="molecule type" value="Genomic_DNA"/>
</dbReference>
<protein>
    <submittedName>
        <fullName evidence="1">Uncharacterized protein</fullName>
    </submittedName>
</protein>
<evidence type="ECO:0000313" key="1">
    <source>
        <dbReference type="EMBL" id="RWR83621.1"/>
    </source>
</evidence>
<dbReference type="Proteomes" id="UP000283530">
    <property type="component" value="Unassembled WGS sequence"/>
</dbReference>
<sequence length="84" mass="9439">MSSTNLYCRILQRALGKGGVYLWQLHFEFRCSSSSSVRKGVLQILLDLQFTVDILSGSKDLSSSGNRFKSKRGSNEKYAIEAFI</sequence>
<keyword evidence="2" id="KW-1185">Reference proteome</keyword>
<name>A0A3S3N1G2_9MAGN</name>
<comment type="caution">
    <text evidence="1">The sequence shown here is derived from an EMBL/GenBank/DDBJ whole genome shotgun (WGS) entry which is preliminary data.</text>
</comment>
<evidence type="ECO:0000313" key="2">
    <source>
        <dbReference type="Proteomes" id="UP000283530"/>
    </source>
</evidence>
<organism evidence="1 2">
    <name type="scientific">Cinnamomum micranthum f. kanehirae</name>
    <dbReference type="NCBI Taxonomy" id="337451"/>
    <lineage>
        <taxon>Eukaryota</taxon>
        <taxon>Viridiplantae</taxon>
        <taxon>Streptophyta</taxon>
        <taxon>Embryophyta</taxon>
        <taxon>Tracheophyta</taxon>
        <taxon>Spermatophyta</taxon>
        <taxon>Magnoliopsida</taxon>
        <taxon>Magnoliidae</taxon>
        <taxon>Laurales</taxon>
        <taxon>Lauraceae</taxon>
        <taxon>Cinnamomum</taxon>
    </lineage>
</organism>
<proteinExistence type="predicted"/>
<gene>
    <name evidence="1" type="ORF">CKAN_01238100</name>
</gene>
<accession>A0A3S3N1G2</accession>
<dbReference type="AlphaFoldDB" id="A0A3S3N1G2"/>